<keyword evidence="6" id="KW-1278">Translocase</keyword>
<accession>A0A1F7JRE4</accession>
<name>A0A1F7JRE4_9BACT</name>
<dbReference type="Proteomes" id="UP000178039">
    <property type="component" value="Unassembled WGS sequence"/>
</dbReference>
<dbReference type="AlphaFoldDB" id="A0A1F7JRE4"/>
<evidence type="ECO:0000256" key="2">
    <source>
        <dbReference type="ARBA" id="ARBA00022553"/>
    </source>
</evidence>
<evidence type="ECO:0000313" key="11">
    <source>
        <dbReference type="Proteomes" id="UP000178039"/>
    </source>
</evidence>
<evidence type="ECO:0000256" key="4">
    <source>
        <dbReference type="ARBA" id="ARBA00022643"/>
    </source>
</evidence>
<keyword evidence="2" id="KW-0597">Phosphoprotein</keyword>
<dbReference type="InterPro" id="IPR004338">
    <property type="entry name" value="NqrB/RnfD"/>
</dbReference>
<proteinExistence type="predicted"/>
<gene>
    <name evidence="10" type="ORF">A3H86_02955</name>
</gene>
<keyword evidence="7 9" id="KW-1133">Transmembrane helix</keyword>
<evidence type="ECO:0000313" key="10">
    <source>
        <dbReference type="EMBL" id="OGK58186.1"/>
    </source>
</evidence>
<dbReference type="PANTHER" id="PTHR30578">
    <property type="entry name" value="ELECTRON TRANSPORT COMPLEX PROTEIN RNFD"/>
    <property type="match status" value="1"/>
</dbReference>
<evidence type="ECO:0000256" key="3">
    <source>
        <dbReference type="ARBA" id="ARBA00022630"/>
    </source>
</evidence>
<sequence>MSDSTHVLKNNPKVLFIFLLTLFFVTTSFGIPIYLSLYLFVLCIGFTVLADLLFTFFRRRTFFIPYSAIITGLIIALIIDLSASWYQILAICLAAMGMKNFVRISGRHILNPAASGLIVGWVIFDLYPSWWAATLYTPEAFTIPNVLLMLSLLALGFVSCHRYKKYHTVISFLLFFSILSVLFSSSFSAKSLISVFISPGILFYTIVMVAEPMTSPVNKQRQTLHGFFVALMSALFVLAIQKNILPSNMPDSSLLALLLGNLLFFKYR</sequence>
<evidence type="ECO:0000256" key="5">
    <source>
        <dbReference type="ARBA" id="ARBA00022692"/>
    </source>
</evidence>
<reference evidence="10 11" key="1">
    <citation type="journal article" date="2016" name="Nat. Commun.">
        <title>Thousands of microbial genomes shed light on interconnected biogeochemical processes in an aquifer system.</title>
        <authorList>
            <person name="Anantharaman K."/>
            <person name="Brown C.T."/>
            <person name="Hug L.A."/>
            <person name="Sharon I."/>
            <person name="Castelle C.J."/>
            <person name="Probst A.J."/>
            <person name="Thomas B.C."/>
            <person name="Singh A."/>
            <person name="Wilkins M.J."/>
            <person name="Karaoz U."/>
            <person name="Brodie E.L."/>
            <person name="Williams K.H."/>
            <person name="Hubbard S.S."/>
            <person name="Banfield J.F."/>
        </authorList>
    </citation>
    <scope>NUCLEOTIDE SEQUENCE [LARGE SCALE GENOMIC DNA]</scope>
</reference>
<feature type="transmembrane region" description="Helical" evidence="9">
    <location>
        <begin position="12"/>
        <end position="31"/>
    </location>
</feature>
<keyword evidence="8 9" id="KW-0472">Membrane</keyword>
<feature type="transmembrane region" description="Helical" evidence="9">
    <location>
        <begin position="166"/>
        <end position="185"/>
    </location>
</feature>
<dbReference type="GO" id="GO:0005886">
    <property type="term" value="C:plasma membrane"/>
    <property type="evidence" value="ECO:0007669"/>
    <property type="project" value="TreeGrafter"/>
</dbReference>
<dbReference type="EMBL" id="MGBB01000021">
    <property type="protein sequence ID" value="OGK58186.1"/>
    <property type="molecule type" value="Genomic_DNA"/>
</dbReference>
<feature type="transmembrane region" description="Helical" evidence="9">
    <location>
        <begin position="63"/>
        <end position="79"/>
    </location>
</feature>
<dbReference type="Pfam" id="PF03116">
    <property type="entry name" value="NQR2_RnfD_RnfE"/>
    <property type="match status" value="1"/>
</dbReference>
<evidence type="ECO:0000256" key="7">
    <source>
        <dbReference type="ARBA" id="ARBA00022989"/>
    </source>
</evidence>
<comment type="caution">
    <text evidence="10">The sequence shown here is derived from an EMBL/GenBank/DDBJ whole genome shotgun (WGS) entry which is preliminary data.</text>
</comment>
<keyword evidence="1" id="KW-0813">Transport</keyword>
<keyword evidence="4" id="KW-0288">FMN</keyword>
<evidence type="ECO:0000256" key="6">
    <source>
        <dbReference type="ARBA" id="ARBA00022967"/>
    </source>
</evidence>
<feature type="transmembrane region" description="Helical" evidence="9">
    <location>
        <begin position="222"/>
        <end position="240"/>
    </location>
</feature>
<keyword evidence="3" id="KW-0285">Flavoprotein</keyword>
<feature type="transmembrane region" description="Helical" evidence="9">
    <location>
        <begin position="140"/>
        <end position="159"/>
    </location>
</feature>
<feature type="transmembrane region" description="Helical" evidence="9">
    <location>
        <begin position="191"/>
        <end position="210"/>
    </location>
</feature>
<feature type="transmembrane region" description="Helical" evidence="9">
    <location>
        <begin position="85"/>
        <end position="102"/>
    </location>
</feature>
<dbReference type="PANTHER" id="PTHR30578:SF1">
    <property type="entry name" value="NA(+)-TRANSLOCATING NADH-QUINONE REDUCTASE SUBUNIT B"/>
    <property type="match status" value="1"/>
</dbReference>
<evidence type="ECO:0000256" key="9">
    <source>
        <dbReference type="SAM" id="Phobius"/>
    </source>
</evidence>
<evidence type="ECO:0000256" key="1">
    <source>
        <dbReference type="ARBA" id="ARBA00022448"/>
    </source>
</evidence>
<evidence type="ECO:0000256" key="8">
    <source>
        <dbReference type="ARBA" id="ARBA00023136"/>
    </source>
</evidence>
<protein>
    <submittedName>
        <fullName evidence="10">Uncharacterized protein</fullName>
    </submittedName>
</protein>
<feature type="transmembrane region" description="Helical" evidence="9">
    <location>
        <begin position="109"/>
        <end position="128"/>
    </location>
</feature>
<keyword evidence="5 9" id="KW-0812">Transmembrane</keyword>
<dbReference type="GO" id="GO:0055085">
    <property type="term" value="P:transmembrane transport"/>
    <property type="evidence" value="ECO:0007669"/>
    <property type="project" value="InterPro"/>
</dbReference>
<organism evidence="10 11">
    <name type="scientific">Candidatus Roizmanbacteria bacterium RIFCSPLOWO2_02_FULL_41_9</name>
    <dbReference type="NCBI Taxonomy" id="1802077"/>
    <lineage>
        <taxon>Bacteria</taxon>
        <taxon>Candidatus Roizmaniibacteriota</taxon>
    </lineage>
</organism>